<feature type="non-terminal residue" evidence="1">
    <location>
        <position position="1"/>
    </location>
</feature>
<gene>
    <name evidence="1" type="ORF">OLEA9_A067751</name>
</gene>
<reference evidence="1 2" key="1">
    <citation type="submission" date="2019-12" db="EMBL/GenBank/DDBJ databases">
        <authorList>
            <person name="Alioto T."/>
            <person name="Alioto T."/>
            <person name="Gomez Garrido J."/>
        </authorList>
    </citation>
    <scope>NUCLEOTIDE SEQUENCE [LARGE SCALE GENOMIC DNA]</scope>
</reference>
<dbReference type="Proteomes" id="UP000594638">
    <property type="component" value="Unassembled WGS sequence"/>
</dbReference>
<accession>A0A8S0QRA0</accession>
<dbReference type="EMBL" id="CACTIH010001867">
    <property type="protein sequence ID" value="CAA2966753.1"/>
    <property type="molecule type" value="Genomic_DNA"/>
</dbReference>
<dbReference type="AlphaFoldDB" id="A0A8S0QRA0"/>
<name>A0A8S0QRA0_OLEEU</name>
<proteinExistence type="predicted"/>
<comment type="caution">
    <text evidence="1">The sequence shown here is derived from an EMBL/GenBank/DDBJ whole genome shotgun (WGS) entry which is preliminary data.</text>
</comment>
<feature type="non-terminal residue" evidence="1">
    <location>
        <position position="58"/>
    </location>
</feature>
<organism evidence="1 2">
    <name type="scientific">Olea europaea subsp. europaea</name>
    <dbReference type="NCBI Taxonomy" id="158383"/>
    <lineage>
        <taxon>Eukaryota</taxon>
        <taxon>Viridiplantae</taxon>
        <taxon>Streptophyta</taxon>
        <taxon>Embryophyta</taxon>
        <taxon>Tracheophyta</taxon>
        <taxon>Spermatophyta</taxon>
        <taxon>Magnoliopsida</taxon>
        <taxon>eudicotyledons</taxon>
        <taxon>Gunneridae</taxon>
        <taxon>Pentapetalae</taxon>
        <taxon>asterids</taxon>
        <taxon>lamiids</taxon>
        <taxon>Lamiales</taxon>
        <taxon>Oleaceae</taxon>
        <taxon>Oleeae</taxon>
        <taxon>Olea</taxon>
    </lineage>
</organism>
<keyword evidence="2" id="KW-1185">Reference proteome</keyword>
<dbReference type="Gramene" id="OE9A067751T1">
    <property type="protein sequence ID" value="OE9A067751C1"/>
    <property type="gene ID" value="OE9A067751"/>
</dbReference>
<sequence length="58" mass="5925">SLVGDKVDGVIEDVVMFGGLSSAAVTLNESLVGEDGGDGILSVCKGIGAWDDISLMRR</sequence>
<evidence type="ECO:0000313" key="2">
    <source>
        <dbReference type="Proteomes" id="UP000594638"/>
    </source>
</evidence>
<evidence type="ECO:0000313" key="1">
    <source>
        <dbReference type="EMBL" id="CAA2966753.1"/>
    </source>
</evidence>
<protein>
    <submittedName>
        <fullName evidence="1">Uncharacterized protein</fullName>
    </submittedName>
</protein>